<organism evidence="2 3">
    <name type="scientific">Cercospora berteroae</name>
    <dbReference type="NCBI Taxonomy" id="357750"/>
    <lineage>
        <taxon>Eukaryota</taxon>
        <taxon>Fungi</taxon>
        <taxon>Dikarya</taxon>
        <taxon>Ascomycota</taxon>
        <taxon>Pezizomycotina</taxon>
        <taxon>Dothideomycetes</taxon>
        <taxon>Dothideomycetidae</taxon>
        <taxon>Mycosphaerellales</taxon>
        <taxon>Mycosphaerellaceae</taxon>
        <taxon>Cercospora</taxon>
    </lineage>
</organism>
<name>A0A2S6C085_9PEZI</name>
<keyword evidence="3" id="KW-1185">Reference proteome</keyword>
<gene>
    <name evidence="2" type="ORF">CBER1_11642</name>
</gene>
<feature type="compositionally biased region" description="Low complexity" evidence="1">
    <location>
        <begin position="74"/>
        <end position="83"/>
    </location>
</feature>
<sequence>MAPSGKDQGGELARDSNKSRPEQNTFKSLTAELPPDNLQFTTPSMTEPAKQSHQPRAPASPDQTSPKQLDPTTKEVLTLATTTPAPFSLPTAPPQSALPRSIRPCRLTADQSASDLEIVASITPTIVDHVRHSSGDFDMTLRSLAATLQKIAFEAGSSAEVQESSVRKPLSKEDADFAERLLGDKEGKDTCWGLPWGGN</sequence>
<evidence type="ECO:0000313" key="2">
    <source>
        <dbReference type="EMBL" id="PPJ53143.1"/>
    </source>
</evidence>
<dbReference type="AlphaFoldDB" id="A0A2S6C085"/>
<feature type="compositionally biased region" description="Polar residues" evidence="1">
    <location>
        <begin position="38"/>
        <end position="54"/>
    </location>
</feature>
<evidence type="ECO:0000313" key="3">
    <source>
        <dbReference type="Proteomes" id="UP000237631"/>
    </source>
</evidence>
<dbReference type="EMBL" id="PNEN01001592">
    <property type="protein sequence ID" value="PPJ53143.1"/>
    <property type="molecule type" value="Genomic_DNA"/>
</dbReference>
<reference evidence="3" key="1">
    <citation type="journal article" date="2017" name="bioRxiv">
        <title>Conservation of a gene cluster reveals novel cercosporin biosynthetic mechanisms and extends production to the genus Colletotrichum.</title>
        <authorList>
            <person name="de Jonge R."/>
            <person name="Ebert M.K."/>
            <person name="Huitt-Roehl C.R."/>
            <person name="Pal P."/>
            <person name="Suttle J.C."/>
            <person name="Spanner R.E."/>
            <person name="Neubauer J.D."/>
            <person name="Jurick W.M.II."/>
            <person name="Stott K.A."/>
            <person name="Secor G.A."/>
            <person name="Thomma B.P.H.J."/>
            <person name="Van de Peer Y."/>
            <person name="Townsend C.A."/>
            <person name="Bolton M.D."/>
        </authorList>
    </citation>
    <scope>NUCLEOTIDE SEQUENCE [LARGE SCALE GENOMIC DNA]</scope>
    <source>
        <strain evidence="3">CBS538.71</strain>
    </source>
</reference>
<evidence type="ECO:0000256" key="1">
    <source>
        <dbReference type="SAM" id="MobiDB-lite"/>
    </source>
</evidence>
<dbReference type="Proteomes" id="UP000237631">
    <property type="component" value="Unassembled WGS sequence"/>
</dbReference>
<dbReference type="OrthoDB" id="3641463at2759"/>
<protein>
    <submittedName>
        <fullName evidence="2">Uncharacterized protein</fullName>
    </submittedName>
</protein>
<feature type="compositionally biased region" description="Polar residues" evidence="1">
    <location>
        <begin position="61"/>
        <end position="71"/>
    </location>
</feature>
<feature type="region of interest" description="Disordered" evidence="1">
    <location>
        <begin position="1"/>
        <end position="103"/>
    </location>
</feature>
<accession>A0A2S6C085</accession>
<proteinExistence type="predicted"/>
<feature type="compositionally biased region" description="Basic and acidic residues" evidence="1">
    <location>
        <begin position="8"/>
        <end position="21"/>
    </location>
</feature>
<comment type="caution">
    <text evidence="2">The sequence shown here is derived from an EMBL/GenBank/DDBJ whole genome shotgun (WGS) entry which is preliminary data.</text>
</comment>